<keyword evidence="3 6" id="KW-0812">Transmembrane</keyword>
<evidence type="ECO:0000256" key="6">
    <source>
        <dbReference type="SAM" id="Phobius"/>
    </source>
</evidence>
<evidence type="ECO:0000259" key="7">
    <source>
        <dbReference type="Pfam" id="PF12823"/>
    </source>
</evidence>
<dbReference type="Proteomes" id="UP001220064">
    <property type="component" value="Chromosome"/>
</dbReference>
<evidence type="ECO:0000256" key="4">
    <source>
        <dbReference type="ARBA" id="ARBA00022989"/>
    </source>
</evidence>
<feature type="domain" description="DUF3817" evidence="7">
    <location>
        <begin position="13"/>
        <end position="100"/>
    </location>
</feature>
<dbReference type="NCBIfam" id="TIGR03954">
    <property type="entry name" value="integ_memb_HG"/>
    <property type="match status" value="1"/>
</dbReference>
<evidence type="ECO:0000256" key="5">
    <source>
        <dbReference type="ARBA" id="ARBA00023136"/>
    </source>
</evidence>
<keyword evidence="9" id="KW-1185">Reference proteome</keyword>
<keyword evidence="2" id="KW-1003">Cell membrane</keyword>
<feature type="transmembrane region" description="Helical" evidence="6">
    <location>
        <begin position="56"/>
        <end position="73"/>
    </location>
</feature>
<evidence type="ECO:0000313" key="8">
    <source>
        <dbReference type="EMBL" id="WCZ33097.1"/>
    </source>
</evidence>
<name>A0ABY7U8S5_9CORY</name>
<dbReference type="RefSeq" id="WP_022863810.1">
    <property type="nucleotide sequence ID" value="NZ_ATVG01000018.1"/>
</dbReference>
<sequence>MTTEENKGIAIRLRFFTIMATVTGIFLLILVGEMVAKYGFEADLPAWARAIPQVHGVVYFIFLISLLLLGTAVKWGPGKMLVTALAGTIPFCSFWMEGKRRHEVLDKYLM</sequence>
<dbReference type="PANTHER" id="PTHR40077">
    <property type="entry name" value="MEMBRANE PROTEIN-RELATED"/>
    <property type="match status" value="1"/>
</dbReference>
<feature type="transmembrane region" description="Helical" evidence="6">
    <location>
        <begin position="15"/>
        <end position="36"/>
    </location>
</feature>
<proteinExistence type="predicted"/>
<reference evidence="8 9" key="1">
    <citation type="submission" date="2020-10" db="EMBL/GenBank/DDBJ databases">
        <title>Complete genome sequence of Corynebacterium massiliense DSM 45435, type strain of Corynebacterium massiliense.</title>
        <authorList>
            <person name="Busche T."/>
            <person name="Kalinowski J."/>
            <person name="Ruckert C."/>
        </authorList>
    </citation>
    <scope>NUCLEOTIDE SEQUENCE [LARGE SCALE GENOMIC DNA]</scope>
    <source>
        <strain evidence="8 9">DSM 45435</strain>
    </source>
</reference>
<accession>A0ABY7U8S5</accession>
<keyword evidence="5 6" id="KW-0472">Membrane</keyword>
<protein>
    <recommendedName>
        <fullName evidence="7">DUF3817 domain-containing protein</fullName>
    </recommendedName>
</protein>
<evidence type="ECO:0000313" key="9">
    <source>
        <dbReference type="Proteomes" id="UP001220064"/>
    </source>
</evidence>
<evidence type="ECO:0000256" key="2">
    <source>
        <dbReference type="ARBA" id="ARBA00022475"/>
    </source>
</evidence>
<dbReference type="EMBL" id="CP063189">
    <property type="protein sequence ID" value="WCZ33097.1"/>
    <property type="molecule type" value="Genomic_DNA"/>
</dbReference>
<evidence type="ECO:0000256" key="1">
    <source>
        <dbReference type="ARBA" id="ARBA00004651"/>
    </source>
</evidence>
<organism evidence="8 9">
    <name type="scientific">Corynebacterium massiliense DSM 45435</name>
    <dbReference type="NCBI Taxonomy" id="1121364"/>
    <lineage>
        <taxon>Bacteria</taxon>
        <taxon>Bacillati</taxon>
        <taxon>Actinomycetota</taxon>
        <taxon>Actinomycetes</taxon>
        <taxon>Mycobacteriales</taxon>
        <taxon>Corynebacteriaceae</taxon>
        <taxon>Corynebacterium</taxon>
    </lineage>
</organism>
<evidence type="ECO:0000256" key="3">
    <source>
        <dbReference type="ARBA" id="ARBA00022692"/>
    </source>
</evidence>
<dbReference type="Pfam" id="PF12823">
    <property type="entry name" value="DUF3817"/>
    <property type="match status" value="1"/>
</dbReference>
<dbReference type="InterPro" id="IPR023845">
    <property type="entry name" value="DUF3817_TM"/>
</dbReference>
<dbReference type="PANTHER" id="PTHR40077:SF2">
    <property type="entry name" value="MEMBRANE PROTEIN"/>
    <property type="match status" value="1"/>
</dbReference>
<gene>
    <name evidence="8" type="ORF">CMASS_08365</name>
</gene>
<keyword evidence="4 6" id="KW-1133">Transmembrane helix</keyword>
<comment type="subcellular location">
    <subcellularLocation>
        <location evidence="1">Cell membrane</location>
        <topology evidence="1">Multi-pass membrane protein</topology>
    </subcellularLocation>
</comment>